<name>A0A1B6FBS0_9HEMI</name>
<sequence>AASYTTRRVKIQKRDIRYIFKLKPRDHCTETYKQLKIMTVPSLFIFETIMHVKTTNQLFLDPPHSYNTRFRNNRTAVTHNLSLFERKPNFIGLKFFQNLPVDIQSIQQINKFKLALKKF</sequence>
<feature type="non-terminal residue" evidence="1">
    <location>
        <position position="1"/>
    </location>
</feature>
<accession>A0A1B6FBS0</accession>
<evidence type="ECO:0000313" key="1">
    <source>
        <dbReference type="EMBL" id="JAS47373.1"/>
    </source>
</evidence>
<dbReference type="EMBL" id="GECZ01022396">
    <property type="protein sequence ID" value="JAS47373.1"/>
    <property type="molecule type" value="Transcribed_RNA"/>
</dbReference>
<proteinExistence type="predicted"/>
<reference evidence="1" key="1">
    <citation type="submission" date="2015-11" db="EMBL/GenBank/DDBJ databases">
        <title>De novo transcriptome assembly of four potential Pierce s Disease insect vectors from Arizona vineyards.</title>
        <authorList>
            <person name="Tassone E.E."/>
        </authorList>
    </citation>
    <scope>NUCLEOTIDE SEQUENCE</scope>
</reference>
<feature type="non-terminal residue" evidence="1">
    <location>
        <position position="119"/>
    </location>
</feature>
<protein>
    <submittedName>
        <fullName evidence="1">Uncharacterized protein</fullName>
    </submittedName>
</protein>
<gene>
    <name evidence="1" type="ORF">g.20465</name>
</gene>
<dbReference type="AlphaFoldDB" id="A0A1B6FBS0"/>
<organism evidence="1">
    <name type="scientific">Cuerna arida</name>
    <dbReference type="NCBI Taxonomy" id="1464854"/>
    <lineage>
        <taxon>Eukaryota</taxon>
        <taxon>Metazoa</taxon>
        <taxon>Ecdysozoa</taxon>
        <taxon>Arthropoda</taxon>
        <taxon>Hexapoda</taxon>
        <taxon>Insecta</taxon>
        <taxon>Pterygota</taxon>
        <taxon>Neoptera</taxon>
        <taxon>Paraneoptera</taxon>
        <taxon>Hemiptera</taxon>
        <taxon>Auchenorrhyncha</taxon>
        <taxon>Membracoidea</taxon>
        <taxon>Cicadellidae</taxon>
        <taxon>Cicadellinae</taxon>
        <taxon>Proconiini</taxon>
        <taxon>Cuerna</taxon>
    </lineage>
</organism>